<gene>
    <name evidence="2" type="ORF">EV700_2361</name>
</gene>
<dbReference type="InterPro" id="IPR016181">
    <property type="entry name" value="Acyl_CoA_acyltransferase"/>
</dbReference>
<reference evidence="2 3" key="1">
    <citation type="submission" date="2019-02" db="EMBL/GenBank/DDBJ databases">
        <title>Genomic Encyclopedia of Type Strains, Phase IV (KMG-IV): sequencing the most valuable type-strain genomes for metagenomic binning, comparative biology and taxonomic classification.</title>
        <authorList>
            <person name="Goeker M."/>
        </authorList>
    </citation>
    <scope>NUCLEOTIDE SEQUENCE [LARGE SCALE GENOMIC DNA]</scope>
    <source>
        <strain evidence="2 3">DSM 105135</strain>
    </source>
</reference>
<evidence type="ECO:0000313" key="3">
    <source>
        <dbReference type="Proteomes" id="UP000292423"/>
    </source>
</evidence>
<name>A0A4Q7YP01_9GAMM</name>
<feature type="domain" description="N-acetyltransferase" evidence="1">
    <location>
        <begin position="6"/>
        <end position="128"/>
    </location>
</feature>
<dbReference type="SUPFAM" id="SSF55729">
    <property type="entry name" value="Acyl-CoA N-acyltransferases (Nat)"/>
    <property type="match status" value="1"/>
</dbReference>
<sequence>MPVSVTAEKSLTPELSAGLSKLYASSPEFGSGQEAVDEAERVLAAGGTVYVGWFNGKAVSSIMAWGPDDARTLRWIVVHAANRGRGIADRLVAEASRLEREQGRSHFEPGCTAIARLLKIDAARLAKA</sequence>
<keyword evidence="2" id="KW-0808">Transferase</keyword>
<evidence type="ECO:0000259" key="1">
    <source>
        <dbReference type="PROSITE" id="PS51186"/>
    </source>
</evidence>
<comment type="caution">
    <text evidence="2">The sequence shown here is derived from an EMBL/GenBank/DDBJ whole genome shotgun (WGS) entry which is preliminary data.</text>
</comment>
<keyword evidence="3" id="KW-1185">Reference proteome</keyword>
<dbReference type="PROSITE" id="PS51186">
    <property type="entry name" value="GNAT"/>
    <property type="match status" value="1"/>
</dbReference>
<dbReference type="InterPro" id="IPR000182">
    <property type="entry name" value="GNAT_dom"/>
</dbReference>
<dbReference type="OrthoDB" id="5736859at2"/>
<dbReference type="GO" id="GO:0016747">
    <property type="term" value="F:acyltransferase activity, transferring groups other than amino-acyl groups"/>
    <property type="evidence" value="ECO:0007669"/>
    <property type="project" value="InterPro"/>
</dbReference>
<organism evidence="2 3">
    <name type="scientific">Fluviicoccus keumensis</name>
    <dbReference type="NCBI Taxonomy" id="1435465"/>
    <lineage>
        <taxon>Bacteria</taxon>
        <taxon>Pseudomonadati</taxon>
        <taxon>Pseudomonadota</taxon>
        <taxon>Gammaproteobacteria</taxon>
        <taxon>Moraxellales</taxon>
        <taxon>Moraxellaceae</taxon>
        <taxon>Fluviicoccus</taxon>
    </lineage>
</organism>
<dbReference type="AlphaFoldDB" id="A0A4Q7YP01"/>
<dbReference type="RefSeq" id="WP_130414001.1">
    <property type="nucleotide sequence ID" value="NZ_SHKX01000013.1"/>
</dbReference>
<proteinExistence type="predicted"/>
<dbReference type="CDD" id="cd04301">
    <property type="entry name" value="NAT_SF"/>
    <property type="match status" value="1"/>
</dbReference>
<dbReference type="EMBL" id="SHKX01000013">
    <property type="protein sequence ID" value="RZU38429.1"/>
    <property type="molecule type" value="Genomic_DNA"/>
</dbReference>
<dbReference type="Gene3D" id="3.40.630.30">
    <property type="match status" value="1"/>
</dbReference>
<evidence type="ECO:0000313" key="2">
    <source>
        <dbReference type="EMBL" id="RZU38429.1"/>
    </source>
</evidence>
<accession>A0A4Q7YP01</accession>
<protein>
    <submittedName>
        <fullName evidence="2">Acetyltransferase (GNAT) family protein</fullName>
    </submittedName>
</protein>
<dbReference type="Pfam" id="PF13508">
    <property type="entry name" value="Acetyltransf_7"/>
    <property type="match status" value="1"/>
</dbReference>
<dbReference type="Proteomes" id="UP000292423">
    <property type="component" value="Unassembled WGS sequence"/>
</dbReference>